<dbReference type="PANTHER" id="PTHR31374">
    <property type="entry name" value="AUXIN-INDUCED PROTEIN-LIKE-RELATED"/>
    <property type="match status" value="1"/>
</dbReference>
<sequence>MKLASPANKSPSSSHQSFLGKTMKSFKKLSSKKTRDAGWAAGDRSKESSYRYLLIDRCKGNEEADEDQQQGGGGGSTPTGYFAVYVGEERRRFVVRTSFLSHPLFKMLLEKASQEFGFQQSNGLVVPCSVSAFQEVINSVECCSGKFEFGDLVDEFL</sequence>
<dbReference type="GO" id="GO:0009733">
    <property type="term" value="P:response to auxin"/>
    <property type="evidence" value="ECO:0007669"/>
    <property type="project" value="InterPro"/>
</dbReference>
<dbReference type="Gramene" id="Kaladp0045s0430.1.v1.1">
    <property type="protein sequence ID" value="Kaladp0045s0430.1.v1.1.CDS.1"/>
    <property type="gene ID" value="Kaladp0045s0430.v1.1"/>
</dbReference>
<reference evidence="2" key="1">
    <citation type="submission" date="2021-01" db="UniProtKB">
        <authorList>
            <consortium name="EnsemblPlants"/>
        </authorList>
    </citation>
    <scope>IDENTIFICATION</scope>
</reference>
<keyword evidence="3" id="KW-1185">Reference proteome</keyword>
<evidence type="ECO:0000313" key="3">
    <source>
        <dbReference type="Proteomes" id="UP000594263"/>
    </source>
</evidence>
<dbReference type="PANTHER" id="PTHR31374:SF28">
    <property type="entry name" value="SAUR-LIKE AUXIN-RESPONSIVE PROTEIN FAMILY"/>
    <property type="match status" value="1"/>
</dbReference>
<dbReference type="Proteomes" id="UP000594263">
    <property type="component" value="Unplaced"/>
</dbReference>
<evidence type="ECO:0008006" key="4">
    <source>
        <dbReference type="Google" id="ProtNLM"/>
    </source>
</evidence>
<dbReference type="InterPro" id="IPR003676">
    <property type="entry name" value="SAUR_fam"/>
</dbReference>
<protein>
    <recommendedName>
        <fullName evidence="4">Small auxin up regulated protein</fullName>
    </recommendedName>
</protein>
<dbReference type="Pfam" id="PF02519">
    <property type="entry name" value="Auxin_inducible"/>
    <property type="match status" value="1"/>
</dbReference>
<proteinExistence type="inferred from homology"/>
<evidence type="ECO:0000313" key="2">
    <source>
        <dbReference type="EnsemblPlants" id="Kaladp0045s0430.1.v1.1.CDS.1"/>
    </source>
</evidence>
<comment type="similarity">
    <text evidence="1">Belongs to the ARG7 family.</text>
</comment>
<dbReference type="AlphaFoldDB" id="A0A7N0TU26"/>
<organism evidence="2 3">
    <name type="scientific">Kalanchoe fedtschenkoi</name>
    <name type="common">Lavender scallops</name>
    <name type="synonym">South American air plant</name>
    <dbReference type="NCBI Taxonomy" id="63787"/>
    <lineage>
        <taxon>Eukaryota</taxon>
        <taxon>Viridiplantae</taxon>
        <taxon>Streptophyta</taxon>
        <taxon>Embryophyta</taxon>
        <taxon>Tracheophyta</taxon>
        <taxon>Spermatophyta</taxon>
        <taxon>Magnoliopsida</taxon>
        <taxon>eudicotyledons</taxon>
        <taxon>Gunneridae</taxon>
        <taxon>Pentapetalae</taxon>
        <taxon>Saxifragales</taxon>
        <taxon>Crassulaceae</taxon>
        <taxon>Kalanchoe</taxon>
    </lineage>
</organism>
<dbReference type="EnsemblPlants" id="Kaladp0045s0430.1.v1.1">
    <property type="protein sequence ID" value="Kaladp0045s0430.1.v1.1.CDS.1"/>
    <property type="gene ID" value="Kaladp0045s0430.v1.1"/>
</dbReference>
<accession>A0A7N0TU26</accession>
<evidence type="ECO:0000256" key="1">
    <source>
        <dbReference type="ARBA" id="ARBA00006974"/>
    </source>
</evidence>
<name>A0A7N0TU26_KALFE</name>